<sequence>MLASAVICHTMSCDVCLLQPTSLKYIRCGSYHNMEDYTNIIKLEELTIKYQKKAESSRNWVHHLQVTCYYFS</sequence>
<proteinExistence type="predicted"/>
<dbReference type="EMBL" id="VXIV02001661">
    <property type="protein sequence ID" value="KAF6030868.1"/>
    <property type="molecule type" value="Genomic_DNA"/>
</dbReference>
<dbReference type="AlphaFoldDB" id="A0A7J7JZV7"/>
<protein>
    <submittedName>
        <fullName evidence="1">Uncharacterized protein</fullName>
    </submittedName>
</protein>
<organism evidence="1 2">
    <name type="scientific">Bugula neritina</name>
    <name type="common">Brown bryozoan</name>
    <name type="synonym">Sertularia neritina</name>
    <dbReference type="NCBI Taxonomy" id="10212"/>
    <lineage>
        <taxon>Eukaryota</taxon>
        <taxon>Metazoa</taxon>
        <taxon>Spiralia</taxon>
        <taxon>Lophotrochozoa</taxon>
        <taxon>Bryozoa</taxon>
        <taxon>Gymnolaemata</taxon>
        <taxon>Cheilostomatida</taxon>
        <taxon>Flustrina</taxon>
        <taxon>Buguloidea</taxon>
        <taxon>Bugulidae</taxon>
        <taxon>Bugula</taxon>
    </lineage>
</organism>
<comment type="caution">
    <text evidence="1">The sequence shown here is derived from an EMBL/GenBank/DDBJ whole genome shotgun (WGS) entry which is preliminary data.</text>
</comment>
<evidence type="ECO:0000313" key="1">
    <source>
        <dbReference type="EMBL" id="KAF6030868.1"/>
    </source>
</evidence>
<keyword evidence="2" id="KW-1185">Reference proteome</keyword>
<reference evidence="1" key="1">
    <citation type="submission" date="2020-06" db="EMBL/GenBank/DDBJ databases">
        <title>Draft genome of Bugula neritina, a colonial animal packing powerful symbionts and potential medicines.</title>
        <authorList>
            <person name="Rayko M."/>
        </authorList>
    </citation>
    <scope>NUCLEOTIDE SEQUENCE [LARGE SCALE GENOMIC DNA]</scope>
    <source>
        <strain evidence="1">Kwan_BN1</strain>
    </source>
</reference>
<gene>
    <name evidence="1" type="ORF">EB796_010831</name>
</gene>
<dbReference type="Proteomes" id="UP000593567">
    <property type="component" value="Unassembled WGS sequence"/>
</dbReference>
<evidence type="ECO:0000313" key="2">
    <source>
        <dbReference type="Proteomes" id="UP000593567"/>
    </source>
</evidence>
<name>A0A7J7JZV7_BUGNE</name>
<accession>A0A7J7JZV7</accession>